<feature type="non-terminal residue" evidence="1">
    <location>
        <position position="1"/>
    </location>
</feature>
<organism evidence="1 2">
    <name type="scientific">Batillaria attramentaria</name>
    <dbReference type="NCBI Taxonomy" id="370345"/>
    <lineage>
        <taxon>Eukaryota</taxon>
        <taxon>Metazoa</taxon>
        <taxon>Spiralia</taxon>
        <taxon>Lophotrochozoa</taxon>
        <taxon>Mollusca</taxon>
        <taxon>Gastropoda</taxon>
        <taxon>Caenogastropoda</taxon>
        <taxon>Sorbeoconcha</taxon>
        <taxon>Cerithioidea</taxon>
        <taxon>Batillariidae</taxon>
        <taxon>Batillaria</taxon>
    </lineage>
</organism>
<dbReference type="AlphaFoldDB" id="A0ABD0JP39"/>
<reference evidence="1 2" key="1">
    <citation type="journal article" date="2023" name="Sci. Data">
        <title>Genome assembly of the Korean intertidal mud-creeper Batillaria attramentaria.</title>
        <authorList>
            <person name="Patra A.K."/>
            <person name="Ho P.T."/>
            <person name="Jun S."/>
            <person name="Lee S.J."/>
            <person name="Kim Y."/>
            <person name="Won Y.J."/>
        </authorList>
    </citation>
    <scope>NUCLEOTIDE SEQUENCE [LARGE SCALE GENOMIC DNA]</scope>
    <source>
        <strain evidence="1">Wonlab-2016</strain>
    </source>
</reference>
<gene>
    <name evidence="1" type="ORF">BaRGS_00032186</name>
</gene>
<feature type="non-terminal residue" evidence="1">
    <location>
        <position position="100"/>
    </location>
</feature>
<accession>A0ABD0JP39</accession>
<sequence>TCLEGAVGCTELEAQFYTSLGLNFHRDDDVPSVMHCVKQRSQVTERGIPDSDLAHGSICGDESDASITGFPHSALRDIAGESLFGAGSEDSESSEDEDKN</sequence>
<name>A0ABD0JP39_9CAEN</name>
<protein>
    <submittedName>
        <fullName evidence="1">Uncharacterized protein</fullName>
    </submittedName>
</protein>
<dbReference type="Proteomes" id="UP001519460">
    <property type="component" value="Unassembled WGS sequence"/>
</dbReference>
<comment type="caution">
    <text evidence="1">The sequence shown here is derived from an EMBL/GenBank/DDBJ whole genome shotgun (WGS) entry which is preliminary data.</text>
</comment>
<keyword evidence="2" id="KW-1185">Reference proteome</keyword>
<proteinExistence type="predicted"/>
<dbReference type="EMBL" id="JACVVK020000372">
    <property type="protein sequence ID" value="KAK7476568.1"/>
    <property type="molecule type" value="Genomic_DNA"/>
</dbReference>
<evidence type="ECO:0000313" key="2">
    <source>
        <dbReference type="Proteomes" id="UP001519460"/>
    </source>
</evidence>
<evidence type="ECO:0000313" key="1">
    <source>
        <dbReference type="EMBL" id="KAK7476568.1"/>
    </source>
</evidence>